<proteinExistence type="inferred from homology"/>
<dbReference type="PATRIC" id="fig|570156.3.peg.3016"/>
<comment type="cofactor">
    <cofactor evidence="2 10">
        <name>NAD(+)</name>
        <dbReference type="ChEBI" id="CHEBI:57540"/>
    </cofactor>
</comment>
<dbReference type="UniPathway" id="UPA00214"/>
<dbReference type="Proteomes" id="UP000050378">
    <property type="component" value="Unassembled WGS sequence"/>
</dbReference>
<dbReference type="InterPro" id="IPR005886">
    <property type="entry name" value="UDP_G4E"/>
</dbReference>
<reference evidence="12 13" key="1">
    <citation type="submission" date="2015-09" db="EMBL/GenBank/DDBJ databases">
        <title>Draft Genome Sequence of Pseudoalteromonas lipolytica UCD-48B.</title>
        <authorList>
            <person name="Krusor M."/>
            <person name="Coil D.A."/>
            <person name="Lang J.M."/>
            <person name="Eisen J.A."/>
            <person name="Alexiev A."/>
        </authorList>
    </citation>
    <scope>NUCLEOTIDE SEQUENCE [LARGE SCALE GENOMIC DNA]</scope>
    <source>
        <strain evidence="12 13">UCD-48B</strain>
    </source>
</reference>
<evidence type="ECO:0000256" key="4">
    <source>
        <dbReference type="ARBA" id="ARBA00007637"/>
    </source>
</evidence>
<dbReference type="NCBIfam" id="NF007956">
    <property type="entry name" value="PRK10675.1"/>
    <property type="match status" value="1"/>
</dbReference>
<feature type="domain" description="NAD-dependent epimerase/dehydratase" evidence="11">
    <location>
        <begin position="3"/>
        <end position="262"/>
    </location>
</feature>
<evidence type="ECO:0000256" key="1">
    <source>
        <dbReference type="ARBA" id="ARBA00000083"/>
    </source>
</evidence>
<dbReference type="STRING" id="570156.AOG27_09730"/>
<dbReference type="EC" id="5.1.3.2" evidence="5 10"/>
<gene>
    <name evidence="12" type="ORF">AOG27_09730</name>
</gene>
<dbReference type="RefSeq" id="WP_054552825.1">
    <property type="nucleotide sequence ID" value="NZ_LJTC01000005.1"/>
</dbReference>
<evidence type="ECO:0000256" key="8">
    <source>
        <dbReference type="ARBA" id="ARBA00023144"/>
    </source>
</evidence>
<dbReference type="EMBL" id="LJTC01000005">
    <property type="protein sequence ID" value="KPM83911.1"/>
    <property type="molecule type" value="Genomic_DNA"/>
</dbReference>
<dbReference type="InterPro" id="IPR001509">
    <property type="entry name" value="Epimerase_deHydtase"/>
</dbReference>
<keyword evidence="7 10" id="KW-0520">NAD</keyword>
<dbReference type="AlphaFoldDB" id="A0A0P7DRZ2"/>
<organism evidence="12 13">
    <name type="scientific">Pseudoalteromonas lipolytica</name>
    <dbReference type="NCBI Taxonomy" id="570156"/>
    <lineage>
        <taxon>Bacteria</taxon>
        <taxon>Pseudomonadati</taxon>
        <taxon>Pseudomonadota</taxon>
        <taxon>Gammaproteobacteria</taxon>
        <taxon>Alteromonadales</taxon>
        <taxon>Pseudoalteromonadaceae</taxon>
        <taxon>Pseudoalteromonas</taxon>
    </lineage>
</organism>
<keyword evidence="10" id="KW-0119">Carbohydrate metabolism</keyword>
<dbReference type="GO" id="GO:0006012">
    <property type="term" value="P:galactose metabolic process"/>
    <property type="evidence" value="ECO:0007669"/>
    <property type="project" value="UniProtKB-UniPathway"/>
</dbReference>
<dbReference type="InterPro" id="IPR036291">
    <property type="entry name" value="NAD(P)-bd_dom_sf"/>
</dbReference>
<evidence type="ECO:0000313" key="13">
    <source>
        <dbReference type="Proteomes" id="UP000050378"/>
    </source>
</evidence>
<comment type="caution">
    <text evidence="12">The sequence shown here is derived from an EMBL/GenBank/DDBJ whole genome shotgun (WGS) entry which is preliminary data.</text>
</comment>
<dbReference type="PANTHER" id="PTHR43725:SF47">
    <property type="entry name" value="UDP-GLUCOSE 4-EPIMERASE"/>
    <property type="match status" value="1"/>
</dbReference>
<evidence type="ECO:0000256" key="7">
    <source>
        <dbReference type="ARBA" id="ARBA00023027"/>
    </source>
</evidence>
<dbReference type="Gene3D" id="3.40.50.720">
    <property type="entry name" value="NAD(P)-binding Rossmann-like Domain"/>
    <property type="match status" value="1"/>
</dbReference>
<protein>
    <recommendedName>
        <fullName evidence="6 10">UDP-glucose 4-epimerase</fullName>
        <ecNumber evidence="5 10">5.1.3.2</ecNumber>
    </recommendedName>
</protein>
<dbReference type="GO" id="GO:0003978">
    <property type="term" value="F:UDP-glucose 4-epimerase activity"/>
    <property type="evidence" value="ECO:0007669"/>
    <property type="project" value="UniProtKB-UniRule"/>
</dbReference>
<dbReference type="PANTHER" id="PTHR43725">
    <property type="entry name" value="UDP-GLUCOSE 4-EPIMERASE"/>
    <property type="match status" value="1"/>
</dbReference>
<evidence type="ECO:0000256" key="3">
    <source>
        <dbReference type="ARBA" id="ARBA00004947"/>
    </source>
</evidence>
<comment type="similarity">
    <text evidence="4 10">Belongs to the NAD(P)-dependent epimerase/dehydratase family.</text>
</comment>
<comment type="catalytic activity">
    <reaction evidence="1 10">
        <text>UDP-alpha-D-glucose = UDP-alpha-D-galactose</text>
        <dbReference type="Rhea" id="RHEA:22168"/>
        <dbReference type="ChEBI" id="CHEBI:58885"/>
        <dbReference type="ChEBI" id="CHEBI:66914"/>
        <dbReference type="EC" id="5.1.3.2"/>
    </reaction>
</comment>
<evidence type="ECO:0000256" key="9">
    <source>
        <dbReference type="ARBA" id="ARBA00023235"/>
    </source>
</evidence>
<comment type="pathway">
    <text evidence="3 10">Carbohydrate metabolism; galactose metabolism.</text>
</comment>
<dbReference type="SUPFAM" id="SSF51735">
    <property type="entry name" value="NAD(P)-binding Rossmann-fold domains"/>
    <property type="match status" value="1"/>
</dbReference>
<keyword evidence="8" id="KW-0299">Galactose metabolism</keyword>
<dbReference type="Pfam" id="PF01370">
    <property type="entry name" value="Epimerase"/>
    <property type="match status" value="1"/>
</dbReference>
<evidence type="ECO:0000313" key="12">
    <source>
        <dbReference type="EMBL" id="KPM83911.1"/>
    </source>
</evidence>
<evidence type="ECO:0000256" key="2">
    <source>
        <dbReference type="ARBA" id="ARBA00001911"/>
    </source>
</evidence>
<dbReference type="NCBIfam" id="TIGR01179">
    <property type="entry name" value="galE"/>
    <property type="match status" value="1"/>
</dbReference>
<evidence type="ECO:0000256" key="10">
    <source>
        <dbReference type="RuleBase" id="RU366046"/>
    </source>
</evidence>
<dbReference type="Gene3D" id="3.90.25.10">
    <property type="entry name" value="UDP-galactose 4-epimerase, domain 1"/>
    <property type="match status" value="1"/>
</dbReference>
<name>A0A0P7DRZ2_9GAMM</name>
<dbReference type="CDD" id="cd05247">
    <property type="entry name" value="UDP_G4E_1_SDR_e"/>
    <property type="match status" value="1"/>
</dbReference>
<dbReference type="GO" id="GO:0005829">
    <property type="term" value="C:cytosol"/>
    <property type="evidence" value="ECO:0007669"/>
    <property type="project" value="TreeGrafter"/>
</dbReference>
<dbReference type="OrthoDB" id="9803010at2"/>
<comment type="subunit">
    <text evidence="10">Homodimer.</text>
</comment>
<evidence type="ECO:0000259" key="11">
    <source>
        <dbReference type="Pfam" id="PF01370"/>
    </source>
</evidence>
<sequence length="337" mass="36576">MTILVTGGAGYIGSHTVLELLQQGTDVVVLDNLSNSSNESLARVKQITGKDVTFYQGDILDRACLDKIFSEHTIDSVIHFAGLKAVGESVVKPIEYYQNNVQGTLTLVDAMRDAGVFKLVFSSSATVYGDPASLPIREDFPVGGTTNPYGTSKLMVEMMLQDIAKSDERFAFVILRYFNPVGAHESGLIGEDPNGIPNNLLPYISQVAVGKLEKLGVFGDDYDTVDGTGVRDYIHVVDLALGHLKALNRIASDTGAHVFNLGTGNGYSVLQMVTAFEKASGQAVPYQISPRRAGDIAACYAAPEKALKELGWQAERGIDEMMQDTWRWQSNNPNGYK</sequence>
<accession>A0A0P7DRZ2</accession>
<keyword evidence="9 10" id="KW-0413">Isomerase</keyword>
<evidence type="ECO:0000256" key="6">
    <source>
        <dbReference type="ARBA" id="ARBA00018569"/>
    </source>
</evidence>
<evidence type="ECO:0000256" key="5">
    <source>
        <dbReference type="ARBA" id="ARBA00013189"/>
    </source>
</evidence>